<proteinExistence type="inferred from homology"/>
<dbReference type="SUPFAM" id="SSF81585">
    <property type="entry name" value="PsbU/PolX domain-like"/>
    <property type="match status" value="1"/>
</dbReference>
<organism evidence="8 9">
    <name type="scientific">Laspinema olomoucense D3b</name>
    <dbReference type="NCBI Taxonomy" id="2953688"/>
    <lineage>
        <taxon>Bacteria</taxon>
        <taxon>Bacillati</taxon>
        <taxon>Cyanobacteriota</taxon>
        <taxon>Cyanophyceae</taxon>
        <taxon>Oscillatoriophycideae</taxon>
        <taxon>Oscillatoriales</taxon>
        <taxon>Laspinemataceae</taxon>
        <taxon>Laspinema</taxon>
        <taxon>Laspinema olomoucense</taxon>
    </lineage>
</organism>
<comment type="caution">
    <text evidence="8">The sequence shown here is derived from an EMBL/GenBank/DDBJ whole genome shotgun (WGS) entry which is preliminary data.</text>
</comment>
<evidence type="ECO:0000256" key="7">
    <source>
        <dbReference type="HAMAP-Rule" id="MF_00589"/>
    </source>
</evidence>
<dbReference type="Gene3D" id="1.10.150.320">
    <property type="entry name" value="Photosystem II 12 kDa extrinsic protein"/>
    <property type="match status" value="1"/>
</dbReference>
<evidence type="ECO:0000256" key="3">
    <source>
        <dbReference type="ARBA" id="ARBA00022982"/>
    </source>
</evidence>
<keyword evidence="9" id="KW-1185">Reference proteome</keyword>
<dbReference type="Pfam" id="PF06514">
    <property type="entry name" value="PsbU"/>
    <property type="match status" value="1"/>
</dbReference>
<comment type="subunit">
    <text evidence="7">PSII is composed of 1 copy each of membrane proteins PsbA, PsbB, PsbC, PsbD, PsbE, PsbF, PsbH, PsbI, PsbJ, PsbK, PsbL, PsbM, PsbT, PsbX, PsbY, PsbZ, Psb30/Ycf12, peripheral proteins PsbO, CyanoQ (PsbQ), PsbU, PsbV and a large number of cofactors. It forms dimeric complexes.</text>
</comment>
<dbReference type="Proteomes" id="UP001525961">
    <property type="component" value="Unassembled WGS sequence"/>
</dbReference>
<keyword evidence="4 7" id="KW-0793">Thylakoid</keyword>
<evidence type="ECO:0000256" key="4">
    <source>
        <dbReference type="ARBA" id="ARBA00023078"/>
    </source>
</evidence>
<keyword evidence="6 7" id="KW-0604">Photosystem II</keyword>
<gene>
    <name evidence="7 8" type="primary">psbU</name>
    <name evidence="8" type="ORF">NG792_13910</name>
</gene>
<protein>
    <recommendedName>
        <fullName evidence="7">Photosystem II extrinsic protein U</fullName>
        <shortName evidence="7">PSII-U</shortName>
        <shortName evidence="7">PsbU</shortName>
    </recommendedName>
    <alternativeName>
        <fullName evidence="7">Photosystem II 12 kDa extrinsic protein</fullName>
        <shortName evidence="7">PS II complex 12 kDa extrinsic protein</shortName>
    </alternativeName>
</protein>
<sequence>MQRLVRLVAVFGLVVGCLGWLGFPQNAAAAGWRGISLQSTILVSQPQYRNPIDDKLASEFGEKIDLNNTNVRAFRQYRGLYPTLAGLIVQNAPYEKVEDVLSIPSLSDRQKELLQANLDKFTVTDPEVSLIEGDDRINNGYY</sequence>
<name>A0ABT2N7Y0_9CYAN</name>
<dbReference type="InterPro" id="IPR010527">
    <property type="entry name" value="PSII_PsbU"/>
</dbReference>
<evidence type="ECO:0000313" key="9">
    <source>
        <dbReference type="Proteomes" id="UP001525961"/>
    </source>
</evidence>
<keyword evidence="5 7" id="KW-0472">Membrane</keyword>
<comment type="subcellular location">
    <subcellularLocation>
        <location evidence="7">Cellular thylakoid membrane</location>
        <topology evidence="7">Peripheral membrane protein</topology>
        <orientation evidence="7">Lumenal side</orientation>
    </subcellularLocation>
    <subcellularLocation>
        <location evidence="1">Membrane</location>
        <topology evidence="1">Peripheral membrane protein</topology>
    </subcellularLocation>
</comment>
<dbReference type="HAMAP" id="MF_00589">
    <property type="entry name" value="PSII_PsbU"/>
    <property type="match status" value="1"/>
</dbReference>
<reference evidence="8 9" key="1">
    <citation type="journal article" date="2022" name="Front. Microbiol.">
        <title>High genomic differentiation and limited gene flow indicate recent cryptic speciation within the genus Laspinema (cyanobacteria).</title>
        <authorList>
            <person name="Stanojkovic A."/>
            <person name="Skoupy S."/>
            <person name="Skaloud P."/>
            <person name="Dvorak P."/>
        </authorList>
    </citation>
    <scope>NUCLEOTIDE SEQUENCE [LARGE SCALE GENOMIC DNA]</scope>
    <source>
        <strain evidence="8 9">D3b</strain>
    </source>
</reference>
<dbReference type="PROSITE" id="PS51257">
    <property type="entry name" value="PROKAR_LIPOPROTEIN"/>
    <property type="match status" value="1"/>
</dbReference>
<keyword evidence="3 7" id="KW-0249">Electron transport</keyword>
<keyword evidence="7" id="KW-0602">Photosynthesis</keyword>
<evidence type="ECO:0000313" key="8">
    <source>
        <dbReference type="EMBL" id="MCT7978806.1"/>
    </source>
</evidence>
<evidence type="ECO:0000256" key="1">
    <source>
        <dbReference type="ARBA" id="ARBA00004170"/>
    </source>
</evidence>
<comment type="similarity">
    <text evidence="2 7">Belongs to the PsbU family.</text>
</comment>
<keyword evidence="7" id="KW-0813">Transport</keyword>
<evidence type="ECO:0000256" key="5">
    <source>
        <dbReference type="ARBA" id="ARBA00023136"/>
    </source>
</evidence>
<accession>A0ABT2N7Y0</accession>
<evidence type="ECO:0000256" key="6">
    <source>
        <dbReference type="ARBA" id="ARBA00023276"/>
    </source>
</evidence>
<evidence type="ECO:0000256" key="2">
    <source>
        <dbReference type="ARBA" id="ARBA00010827"/>
    </source>
</evidence>
<dbReference type="NCBIfam" id="NF002708">
    <property type="entry name" value="PRK02515.1"/>
    <property type="match status" value="1"/>
</dbReference>
<dbReference type="RefSeq" id="WP_261199406.1">
    <property type="nucleotide sequence ID" value="NZ_JAMXFA010000016.1"/>
</dbReference>
<comment type="function">
    <text evidence="7">One of the extrinsic, lumenal subunits of photosystem II (PSII). PSII is a light-driven water plastoquinone oxidoreductase, using light energy to abstract electrons from H(2)O, generating a proton gradient subsequently used for ATP formation. The extrinsic proteins stabilize the structure of photosystem II oxygen-evolving complex (OEC), the ion environment of oxygen evolution and protect the OEC against heat-induced inactivation.</text>
</comment>
<dbReference type="EMBL" id="JAMXFA010000016">
    <property type="protein sequence ID" value="MCT7978806.1"/>
    <property type="molecule type" value="Genomic_DNA"/>
</dbReference>